<feature type="region of interest" description="Disordered" evidence="1">
    <location>
        <begin position="23"/>
        <end position="48"/>
    </location>
</feature>
<evidence type="ECO:0000313" key="2">
    <source>
        <dbReference type="EMBL" id="KAK1119644.1"/>
    </source>
</evidence>
<organism evidence="2 3">
    <name type="scientific">Melipona bicolor</name>
    <dbReference type="NCBI Taxonomy" id="60889"/>
    <lineage>
        <taxon>Eukaryota</taxon>
        <taxon>Metazoa</taxon>
        <taxon>Ecdysozoa</taxon>
        <taxon>Arthropoda</taxon>
        <taxon>Hexapoda</taxon>
        <taxon>Insecta</taxon>
        <taxon>Pterygota</taxon>
        <taxon>Neoptera</taxon>
        <taxon>Endopterygota</taxon>
        <taxon>Hymenoptera</taxon>
        <taxon>Apocrita</taxon>
        <taxon>Aculeata</taxon>
        <taxon>Apoidea</taxon>
        <taxon>Anthophila</taxon>
        <taxon>Apidae</taxon>
        <taxon>Melipona</taxon>
    </lineage>
</organism>
<dbReference type="AlphaFoldDB" id="A0AA40FIS9"/>
<accession>A0AA40FIS9</accession>
<evidence type="ECO:0000313" key="3">
    <source>
        <dbReference type="Proteomes" id="UP001177670"/>
    </source>
</evidence>
<comment type="caution">
    <text evidence="2">The sequence shown here is derived from an EMBL/GenBank/DDBJ whole genome shotgun (WGS) entry which is preliminary data.</text>
</comment>
<keyword evidence="3" id="KW-1185">Reference proteome</keyword>
<protein>
    <submittedName>
        <fullName evidence="2">Uncharacterized protein</fullName>
    </submittedName>
</protein>
<reference evidence="2" key="1">
    <citation type="submission" date="2021-10" db="EMBL/GenBank/DDBJ databases">
        <title>Melipona bicolor Genome sequencing and assembly.</title>
        <authorList>
            <person name="Araujo N.S."/>
            <person name="Arias M.C."/>
        </authorList>
    </citation>
    <scope>NUCLEOTIDE SEQUENCE</scope>
    <source>
        <strain evidence="2">USP_2M_L1-L4_2017</strain>
        <tissue evidence="2">Whole body</tissue>
    </source>
</reference>
<sequence>MEGSPGKTGCAPSTRCDQMRAFVASGPPRSNLPPVVTAPPARKTMKDEGCAPKRNVNEISEQAARISGTPHNGERIRNLASYIFAVLRSLPVIYRATP</sequence>
<name>A0AA40FIS9_9HYME</name>
<dbReference type="EMBL" id="JAHYIQ010000035">
    <property type="protein sequence ID" value="KAK1119644.1"/>
    <property type="molecule type" value="Genomic_DNA"/>
</dbReference>
<dbReference type="Proteomes" id="UP001177670">
    <property type="component" value="Unassembled WGS sequence"/>
</dbReference>
<gene>
    <name evidence="2" type="ORF">K0M31_013063</name>
</gene>
<evidence type="ECO:0000256" key="1">
    <source>
        <dbReference type="SAM" id="MobiDB-lite"/>
    </source>
</evidence>
<proteinExistence type="predicted"/>